<comment type="caution">
    <text evidence="1">The sequence shown here is derived from an EMBL/GenBank/DDBJ whole genome shotgun (WGS) entry which is preliminary data.</text>
</comment>
<accession>A0AA38H8Z0</accession>
<protein>
    <submittedName>
        <fullName evidence="1">Uncharacterized protein</fullName>
    </submittedName>
</protein>
<reference evidence="1" key="1">
    <citation type="journal article" date="2022" name="G3 (Bethesda)">
        <title>High quality genome of the basidiomycete yeast Dioszegia hungarica PDD-24b-2 isolated from cloud water.</title>
        <authorList>
            <person name="Jarrige D."/>
            <person name="Haridas S."/>
            <person name="Bleykasten-Grosshans C."/>
            <person name="Joly M."/>
            <person name="Nadalig T."/>
            <person name="Sancelme M."/>
            <person name="Vuilleumier S."/>
            <person name="Grigoriev I.V."/>
            <person name="Amato P."/>
            <person name="Bringel F."/>
        </authorList>
    </citation>
    <scope>NUCLEOTIDE SEQUENCE</scope>
    <source>
        <strain evidence="1">PDD-24b-2</strain>
    </source>
</reference>
<dbReference type="Proteomes" id="UP001164286">
    <property type="component" value="Unassembled WGS sequence"/>
</dbReference>
<name>A0AA38H8Z0_9TREE</name>
<dbReference type="GeneID" id="77724860"/>
<dbReference type="EMBL" id="JAKWFO010000006">
    <property type="protein sequence ID" value="KAI9634811.1"/>
    <property type="molecule type" value="Genomic_DNA"/>
</dbReference>
<sequence>MFGHHPLHPLLHTYPGASFKTHPFDNGNLNGPHLAAASGGDSFGYWAHVPMELPGPMDWGLPPAVLAAQEGRGTGMYGHLVTGQGMPFNYGWPKYGPMPLKPELGGFVGKLNPYGRSFPHGFWKTLN</sequence>
<evidence type="ECO:0000313" key="2">
    <source>
        <dbReference type="Proteomes" id="UP001164286"/>
    </source>
</evidence>
<dbReference type="RefSeq" id="XP_052944588.1">
    <property type="nucleotide sequence ID" value="XM_053085659.1"/>
</dbReference>
<evidence type="ECO:0000313" key="1">
    <source>
        <dbReference type="EMBL" id="KAI9634811.1"/>
    </source>
</evidence>
<keyword evidence="2" id="KW-1185">Reference proteome</keyword>
<proteinExistence type="predicted"/>
<organism evidence="1 2">
    <name type="scientific">Dioszegia hungarica</name>
    <dbReference type="NCBI Taxonomy" id="4972"/>
    <lineage>
        <taxon>Eukaryota</taxon>
        <taxon>Fungi</taxon>
        <taxon>Dikarya</taxon>
        <taxon>Basidiomycota</taxon>
        <taxon>Agaricomycotina</taxon>
        <taxon>Tremellomycetes</taxon>
        <taxon>Tremellales</taxon>
        <taxon>Bulleribasidiaceae</taxon>
        <taxon>Dioszegia</taxon>
    </lineage>
</organism>
<gene>
    <name evidence="1" type="ORF">MKK02DRAFT_16628</name>
</gene>
<dbReference type="AlphaFoldDB" id="A0AA38H8Z0"/>